<organism evidence="2 3">
    <name type="scientific">Acetobacter peroxydans</name>
    <dbReference type="NCBI Taxonomy" id="104098"/>
    <lineage>
        <taxon>Bacteria</taxon>
        <taxon>Pseudomonadati</taxon>
        <taxon>Pseudomonadota</taxon>
        <taxon>Alphaproteobacteria</taxon>
        <taxon>Acetobacterales</taxon>
        <taxon>Acetobacteraceae</taxon>
        <taxon>Acetobacter</taxon>
    </lineage>
</organism>
<name>A0A4Y3TU44_9PROT</name>
<feature type="domain" description="CinA C-terminal" evidence="1">
    <location>
        <begin position="24"/>
        <end position="175"/>
    </location>
</feature>
<dbReference type="InterPro" id="IPR008136">
    <property type="entry name" value="CinA_C"/>
</dbReference>
<sequence>MRDMQPSPLLSDEATLHAAMLREAERVLGLLQAASARVVTAESCTGGLVASALTHFPGSSDMTEGGLVTYSNTMKKNLLGVPNEILAQHGAVSEPTVLAMARGALSVASLARLSVAISGIAGPGGGSAAKPVGLVWFVVADRLSGVARAEKQVFSGTREQIRLQAAQHALTMVAASLSAPV</sequence>
<evidence type="ECO:0000259" key="1">
    <source>
        <dbReference type="Pfam" id="PF02464"/>
    </source>
</evidence>
<dbReference type="RefSeq" id="WP_242008802.1">
    <property type="nucleotide sequence ID" value="NZ_BJMV01000001.1"/>
</dbReference>
<protein>
    <recommendedName>
        <fullName evidence="1">CinA C-terminal domain-containing protein</fullName>
    </recommendedName>
</protein>
<gene>
    <name evidence="2" type="ORF">APE01nite_04040</name>
</gene>
<dbReference type="NCBIfam" id="TIGR00199">
    <property type="entry name" value="PncC_domain"/>
    <property type="match status" value="1"/>
</dbReference>
<reference evidence="2 3" key="1">
    <citation type="submission" date="2019-06" db="EMBL/GenBank/DDBJ databases">
        <title>Whole genome shotgun sequence of Acetobacter peroxydans NBRC 13755.</title>
        <authorList>
            <person name="Hosoyama A."/>
            <person name="Uohara A."/>
            <person name="Ohji S."/>
            <person name="Ichikawa N."/>
        </authorList>
    </citation>
    <scope>NUCLEOTIDE SEQUENCE [LARGE SCALE GENOMIC DNA]</scope>
    <source>
        <strain evidence="2 3">NBRC 13755</strain>
    </source>
</reference>
<dbReference type="Proteomes" id="UP000317730">
    <property type="component" value="Unassembled WGS sequence"/>
</dbReference>
<dbReference type="InterPro" id="IPR036653">
    <property type="entry name" value="CinA-like_C"/>
</dbReference>
<evidence type="ECO:0000313" key="2">
    <source>
        <dbReference type="EMBL" id="GEB84607.1"/>
    </source>
</evidence>
<dbReference type="Pfam" id="PF02464">
    <property type="entry name" value="CinA"/>
    <property type="match status" value="1"/>
</dbReference>
<dbReference type="EMBL" id="BJMV01000001">
    <property type="protein sequence ID" value="GEB84607.1"/>
    <property type="molecule type" value="Genomic_DNA"/>
</dbReference>
<dbReference type="AlphaFoldDB" id="A0A4Y3TU44"/>
<evidence type="ECO:0000313" key="3">
    <source>
        <dbReference type="Proteomes" id="UP000317730"/>
    </source>
</evidence>
<accession>A0A4Y3TU44</accession>
<proteinExistence type="predicted"/>
<keyword evidence="3" id="KW-1185">Reference proteome</keyword>
<comment type="caution">
    <text evidence="2">The sequence shown here is derived from an EMBL/GenBank/DDBJ whole genome shotgun (WGS) entry which is preliminary data.</text>
</comment>
<dbReference type="SUPFAM" id="SSF142433">
    <property type="entry name" value="CinA-like"/>
    <property type="match status" value="1"/>
</dbReference>
<dbReference type="Gene3D" id="3.90.950.20">
    <property type="entry name" value="CinA-like"/>
    <property type="match status" value="1"/>
</dbReference>